<reference evidence="2 3" key="1">
    <citation type="journal article" date="2015" name="Genome Biol.">
        <title>Comparative genomics of Steinernema reveals deeply conserved gene regulatory networks.</title>
        <authorList>
            <person name="Dillman A.R."/>
            <person name="Macchietto M."/>
            <person name="Porter C.F."/>
            <person name="Rogers A."/>
            <person name="Williams B."/>
            <person name="Antoshechkin I."/>
            <person name="Lee M.M."/>
            <person name="Goodwin Z."/>
            <person name="Lu X."/>
            <person name="Lewis E.E."/>
            <person name="Goodrich-Blair H."/>
            <person name="Stock S.P."/>
            <person name="Adams B.J."/>
            <person name="Sternberg P.W."/>
            <person name="Mortazavi A."/>
        </authorList>
    </citation>
    <scope>NUCLEOTIDE SEQUENCE [LARGE SCALE GENOMIC DNA]</scope>
    <source>
        <strain evidence="2 3">ALL</strain>
    </source>
</reference>
<feature type="compositionally biased region" description="Polar residues" evidence="1">
    <location>
        <begin position="45"/>
        <end position="60"/>
    </location>
</feature>
<feature type="region of interest" description="Disordered" evidence="1">
    <location>
        <begin position="45"/>
        <end position="66"/>
    </location>
</feature>
<evidence type="ECO:0000313" key="2">
    <source>
        <dbReference type="EMBL" id="TKR73088.1"/>
    </source>
</evidence>
<accession>A0A4U5MTR7</accession>
<organism evidence="2 3">
    <name type="scientific">Steinernema carpocapsae</name>
    <name type="common">Entomopathogenic nematode</name>
    <dbReference type="NCBI Taxonomy" id="34508"/>
    <lineage>
        <taxon>Eukaryota</taxon>
        <taxon>Metazoa</taxon>
        <taxon>Ecdysozoa</taxon>
        <taxon>Nematoda</taxon>
        <taxon>Chromadorea</taxon>
        <taxon>Rhabditida</taxon>
        <taxon>Tylenchina</taxon>
        <taxon>Panagrolaimomorpha</taxon>
        <taxon>Strongyloidoidea</taxon>
        <taxon>Steinernematidae</taxon>
        <taxon>Steinernema</taxon>
    </lineage>
</organism>
<protein>
    <submittedName>
        <fullName evidence="2">Uncharacterized protein</fullName>
    </submittedName>
</protein>
<gene>
    <name evidence="2" type="ORF">L596_020439</name>
</gene>
<comment type="caution">
    <text evidence="2">The sequence shown here is derived from an EMBL/GenBank/DDBJ whole genome shotgun (WGS) entry which is preliminary data.</text>
</comment>
<reference evidence="2 3" key="2">
    <citation type="journal article" date="2019" name="G3 (Bethesda)">
        <title>Hybrid Assembly of the Genome of the Entomopathogenic Nematode Steinernema carpocapsae Identifies the X-Chromosome.</title>
        <authorList>
            <person name="Serra L."/>
            <person name="Macchietto M."/>
            <person name="Macias-Munoz A."/>
            <person name="McGill C.J."/>
            <person name="Rodriguez I.M."/>
            <person name="Rodriguez B."/>
            <person name="Murad R."/>
            <person name="Mortazavi A."/>
        </authorList>
    </citation>
    <scope>NUCLEOTIDE SEQUENCE [LARGE SCALE GENOMIC DNA]</scope>
    <source>
        <strain evidence="2 3">ALL</strain>
    </source>
</reference>
<dbReference type="Proteomes" id="UP000298663">
    <property type="component" value="Unassembled WGS sequence"/>
</dbReference>
<dbReference type="EMBL" id="AZBU02000006">
    <property type="protein sequence ID" value="TKR73088.1"/>
    <property type="molecule type" value="Genomic_DNA"/>
</dbReference>
<dbReference type="AlphaFoldDB" id="A0A4U5MTR7"/>
<proteinExistence type="predicted"/>
<evidence type="ECO:0000313" key="3">
    <source>
        <dbReference type="Proteomes" id="UP000298663"/>
    </source>
</evidence>
<sequence length="87" mass="10051">MQGAVPLINLNNPQEWSTRRLSNGRRSEMDQILLYQVVDNAMSRQTARISDRQQATSRKQQAAMIRSKIRPRPSWPENADVAQYVLL</sequence>
<name>A0A4U5MTR7_STECR</name>
<keyword evidence="3" id="KW-1185">Reference proteome</keyword>
<evidence type="ECO:0000256" key="1">
    <source>
        <dbReference type="SAM" id="MobiDB-lite"/>
    </source>
</evidence>